<dbReference type="Proteomes" id="UP000887566">
    <property type="component" value="Unplaced"/>
</dbReference>
<organism evidence="2 3">
    <name type="scientific">Plectus sambesii</name>
    <dbReference type="NCBI Taxonomy" id="2011161"/>
    <lineage>
        <taxon>Eukaryota</taxon>
        <taxon>Metazoa</taxon>
        <taxon>Ecdysozoa</taxon>
        <taxon>Nematoda</taxon>
        <taxon>Chromadorea</taxon>
        <taxon>Plectida</taxon>
        <taxon>Plectina</taxon>
        <taxon>Plectoidea</taxon>
        <taxon>Plectidae</taxon>
        <taxon>Plectus</taxon>
    </lineage>
</organism>
<dbReference type="WBParaSite" id="PSAMB.scaffold5106size12635.g25897.t1">
    <property type="protein sequence ID" value="PSAMB.scaffold5106size12635.g25897.t1"/>
    <property type="gene ID" value="PSAMB.scaffold5106size12635.g25897"/>
</dbReference>
<protein>
    <submittedName>
        <fullName evidence="3">Uncharacterized protein</fullName>
    </submittedName>
</protein>
<keyword evidence="2" id="KW-1185">Reference proteome</keyword>
<evidence type="ECO:0000313" key="2">
    <source>
        <dbReference type="Proteomes" id="UP000887566"/>
    </source>
</evidence>
<feature type="region of interest" description="Disordered" evidence="1">
    <location>
        <begin position="31"/>
        <end position="71"/>
    </location>
</feature>
<evidence type="ECO:0000256" key="1">
    <source>
        <dbReference type="SAM" id="MobiDB-lite"/>
    </source>
</evidence>
<proteinExistence type="predicted"/>
<name>A0A914WSK1_9BILA</name>
<dbReference type="AlphaFoldDB" id="A0A914WSK1"/>
<reference evidence="3" key="1">
    <citation type="submission" date="2022-11" db="UniProtKB">
        <authorList>
            <consortium name="WormBaseParasite"/>
        </authorList>
    </citation>
    <scope>IDENTIFICATION</scope>
</reference>
<accession>A0A914WSK1</accession>
<sequence>MPVFHTKTIESILEPVAQQVALTVRPATLFSAEAPLPRQPSSSAQSHLERERERRKRGTGLRFTAPTAADV</sequence>
<dbReference type="Gene3D" id="1.20.120.230">
    <property type="entry name" value="Alpha-catenin/vinculin-like"/>
    <property type="match status" value="1"/>
</dbReference>
<evidence type="ECO:0000313" key="3">
    <source>
        <dbReference type="WBParaSite" id="PSAMB.scaffold5106size12635.g25897.t1"/>
    </source>
</evidence>